<feature type="non-terminal residue" evidence="7">
    <location>
        <position position="2453"/>
    </location>
</feature>
<feature type="region of interest" description="Disordered" evidence="2">
    <location>
        <begin position="2374"/>
        <end position="2406"/>
    </location>
</feature>
<keyword evidence="1" id="KW-0732">Signal</keyword>
<dbReference type="NCBIfam" id="TIGR02331">
    <property type="entry name" value="rib_alpha"/>
    <property type="match status" value="5"/>
</dbReference>
<dbReference type="InterPro" id="IPR041495">
    <property type="entry name" value="Mub_B2"/>
</dbReference>
<dbReference type="Pfam" id="PF04650">
    <property type="entry name" value="YSIRK_signal"/>
    <property type="match status" value="1"/>
</dbReference>
<feature type="domain" description="Long Rib" evidence="6">
    <location>
        <begin position="905"/>
        <end position="1003"/>
    </location>
</feature>
<feature type="region of interest" description="Disordered" evidence="2">
    <location>
        <begin position="2299"/>
        <end position="2331"/>
    </location>
</feature>
<feature type="domain" description="Rib" evidence="4">
    <location>
        <begin position="1470"/>
        <end position="1545"/>
    </location>
</feature>
<feature type="domain" description="Rib" evidence="4">
    <location>
        <begin position="2297"/>
        <end position="2373"/>
    </location>
</feature>
<feature type="domain" description="Mub B2-like" evidence="5">
    <location>
        <begin position="1357"/>
        <end position="1467"/>
    </location>
</feature>
<feature type="compositionally biased region" description="Polar residues" evidence="2">
    <location>
        <begin position="1748"/>
        <end position="1760"/>
    </location>
</feature>
<evidence type="ECO:0000256" key="2">
    <source>
        <dbReference type="SAM" id="MobiDB-lite"/>
    </source>
</evidence>
<gene>
    <name evidence="7" type="ORF">LTY36_08940</name>
</gene>
<dbReference type="Pfam" id="PF08428">
    <property type="entry name" value="Rib"/>
    <property type="match status" value="8"/>
</dbReference>
<accession>A0ABS8R927</accession>
<dbReference type="InterPro" id="IPR044055">
    <property type="entry name" value="RibLong"/>
</dbReference>
<name>A0ABS8R927_9LACO</name>
<dbReference type="InterPro" id="IPR059115">
    <property type="entry name" value="Rib"/>
</dbReference>
<feature type="domain" description="Rib" evidence="4">
    <location>
        <begin position="1754"/>
        <end position="1823"/>
    </location>
</feature>
<feature type="domain" description="Rib" evidence="4">
    <location>
        <begin position="2022"/>
        <end position="2096"/>
    </location>
</feature>
<dbReference type="Pfam" id="PF20585">
    <property type="entry name" value="Pectate_lyase_5"/>
    <property type="match status" value="1"/>
</dbReference>
<dbReference type="NCBIfam" id="NF038186">
    <property type="entry name" value="YPDG_rpt"/>
    <property type="match status" value="2"/>
</dbReference>
<feature type="domain" description="YSIRK Gram-positive signal peptide" evidence="3">
    <location>
        <begin position="16"/>
        <end position="41"/>
    </location>
</feature>
<keyword evidence="8" id="KW-1185">Reference proteome</keyword>
<feature type="domain" description="Long Rib" evidence="6">
    <location>
        <begin position="1007"/>
        <end position="1106"/>
    </location>
</feature>
<feature type="domain" description="Rib" evidence="4">
    <location>
        <begin position="1945"/>
        <end position="2021"/>
    </location>
</feature>
<evidence type="ECO:0000259" key="4">
    <source>
        <dbReference type="Pfam" id="PF08428"/>
    </source>
</evidence>
<evidence type="ECO:0000313" key="7">
    <source>
        <dbReference type="EMBL" id="MCD7131304.1"/>
    </source>
</evidence>
<dbReference type="InterPro" id="IPR012706">
    <property type="entry name" value="Rib_alpha_Esp_rpt"/>
</dbReference>
<feature type="region of interest" description="Disordered" evidence="2">
    <location>
        <begin position="1014"/>
        <end position="1044"/>
    </location>
</feature>
<sequence length="2453" mass="260088">MLSKNNRQEQFRKQEQKKQRFAIKKLTVGVASVLIGFTFMGLNASASADDTPTQPANNDNNVQPEVTNVQSSSNVALNGTSAQSNSDAQANSASAKSTNTDVVTPVADKFQSAVAANFAAKSAAQTSVSAASNASVTSSAQASASAAVEGNSSVAASSSAAKDDNVITSNGNGVITGKNSKGTWAAMDATTPAAPVAYKNTMNVDDWQSFANALNDASVDNINITKDITVTGAVSGITGSSAFHFPLYKGLMELDGTNIARKVTITGNGNTIDFGKYYLEFQDKNQKDGGSWDLTIDNTKIKAGDVGSNEAGWYPPFYFGEVSADNQKKDTITFKDIDANISDRGLIRGAKGTGHGSEYITVVLEGNNTIYNKANTNGSADSGSAISAGYVKVANGTTNLEMTDTSDASNNYGGDAIRTAQKDVTENGAITKYTFDIAKGATLNIKGGKDVRGIFAVDGTQGTVNIDGNVKMNLGTGHSMAVFAGNLNVGKDGVLDVTTAYDATPDFGQIPKSFSNFNGGQYGVLSIGNGNPVNLTNQDSNTINDNGVIRVKVTSTNEGMNPIISMGSGSSGLIKGDFTINVNQGATLDLQSSRTQTDLGMIYVSGSSVDSHLNIVNPKYVNLQRLNTPLPKNGSDLIYLEGGNNGINITNSPIAEWQAANMSTAPNFTWMVQSVNSMNNWGTNAKYGLTVAGQTSPQNKDGQDKFLYSNGKVIMAPSQSGTNSFEYNGSQTVNKNSNQGIIVQGNGSQAYYTPYLNQFLNNYNYWESQRLAMGSSLLNPDSPVKSKDNDLYEPEVQTINGTTKQTLNDLDPNEGIKDLQKASMDADGNWTSTTVPVDGIVKNVAWYTSADATEWANIMGGQDLPTNPEGNLKTTDKSAWAKVTYEDGSIDFVKIPLNITDKSTADLYTPSYKDTDVKRGSETTIPVTITDADGKTTTAPEGTKFEAGDFTAPEGVTVTVDPTSGAIKVTTKDNTPTGEFDIPVTVTYPDGSIDNTTAKVTVTNSDADTYNPHYNPAKVNQGGKVETGAPIYTGTDGKTTTAPEGTKYEISGNPTYPEGVTATVDPNTGNVTVTTSSNTPEGPIFVPVTVTYPDGSQETIDAPIAVGANTFIGTDYSVSVDTNLDNLHETTANSMNPDAKDAITKITWWNNNDVRAGKNLAGTVIYNKANGTGDLNDVTVEWIKPINTNVDKATMDEVLPGSNTSTVDTEKNPAIKITYGANSQLIKDTGSGLFTTQGGSQTARWYGNGVTVQGADAKNPAKPVDVTAGVNELTSDQVAALIDTTNLDKLTANKPVSYTWATPLKKGDTQGTVKITFSDKAANGQATYLNVELPAGSINVTDPTEVVNPTNPNDPSQKDMFTTVTRTIEVTNPETGKTTSIPQSVTFARTKTIDKITGETVSYGDYKVWENNAQSDKTTGSFAEYDIPQIKDYTSLVDGNAATNVAADNNVTPETKGSTINVTYTKNPTDADKYTPKGQDVTTTVGKTPDASDGIANKTDLPTGTKYSWKTTPDVSTPGTKDATVVVTYPDNSTDEVPVHVIVTDNTPTYSENATGTPIVTEQGVEPNPADGIGNKGDLDPKTTYTWTNGEPDVSKIGESTVTITVHYPDGKTQNVDTPLIVTGTEKPTDPTSDDQKDLFKTVTRTINGTTPDGKKVAEPQTVVFARTKTVTAKDGKAVTTYGDYQVFENGAQTGKTTGSFAQVDVPQVDGYTSQVDGKDATVIPADNNVTPETEDVTVNVTYTKQTPTYSENATGTPIVTEQGVEPNPADGIGNKDELDPKTTYTWTNGEPDVSKIGVSTVTITVHYPDGKTQNVDTPLIVTGTEIPTNPNDPSQSDLFTYVTRNIITTTPDGKTTTQTQTATFARTKTVDKNGETSYSAYTVYNTETNKLTDDTETTLPAVPVEQIDGYFSEVNGVKATEVSAISVNASSKPEDVNVTYTETDAHKYTPEPNPITTDKGHMPDPSEGIGNKGDLPTGTTYTWTNGEPDVNTPGTKPVTITVTYPDGSTDTVTTTITVTDDADKYTPEGQDVHTNVGDTPDASEGIANKGDLLDGTKYTWKTTPDVTTPGTKDATIVVTYPDGSQDEVPVHVIVDTPEVHYSENATGTPIVTDKGVMPNPADGIGNKDELDPKTTYTWTNGEPDVNKIGKTTVTITVHYPDGKTQNVDTPLIVTGTEIPTNPNDPSQSDLFTYVTRNINITTPDGKTATQTQKATFARTKTVDKNGDTSYSAYTVYNTETNKLTNDTETTLPEVPVTQIDGYFSEVNGTKATKVSSLSVNASSKPADVNVTYVETDAHKYTPEPNPITTDKGHMPDPSEGIGNKGDLPDGTKYTWTNGEPDVTTPGTKSVTITVQYPDGTTDTVTTTITVTDDADKYTPEPAPITTDKGHMPDPSEGIGNKGDLPTGTTYTWTNGEPDVTTPGTREVSITVHYPDGSTDVVTTTITVVDDKT</sequence>
<dbReference type="InterPro" id="IPR005877">
    <property type="entry name" value="YSIRK_signal_dom"/>
</dbReference>
<feature type="region of interest" description="Disordered" evidence="2">
    <location>
        <begin position="2023"/>
        <end position="2051"/>
    </location>
</feature>
<feature type="region of interest" description="Disordered" evidence="2">
    <location>
        <begin position="1470"/>
        <end position="1499"/>
    </location>
</feature>
<feature type="domain" description="Rib" evidence="4">
    <location>
        <begin position="2374"/>
        <end position="2450"/>
    </location>
</feature>
<evidence type="ECO:0000259" key="6">
    <source>
        <dbReference type="Pfam" id="PF18957"/>
    </source>
</evidence>
<feature type="compositionally biased region" description="Low complexity" evidence="2">
    <location>
        <begin position="81"/>
        <end position="95"/>
    </location>
</feature>
<organism evidence="7 8">
    <name type="scientific">Limosilactobacillus agrestis</name>
    <dbReference type="NCBI Taxonomy" id="2759748"/>
    <lineage>
        <taxon>Bacteria</taxon>
        <taxon>Bacillati</taxon>
        <taxon>Bacillota</taxon>
        <taxon>Bacilli</taxon>
        <taxon>Lactobacillales</taxon>
        <taxon>Lactobacillaceae</taxon>
        <taxon>Limosilactobacillus</taxon>
    </lineage>
</organism>
<feature type="region of interest" description="Disordered" evidence="2">
    <location>
        <begin position="1748"/>
        <end position="1779"/>
    </location>
</feature>
<feature type="compositionally biased region" description="Polar residues" evidence="2">
    <location>
        <begin position="1547"/>
        <end position="1560"/>
    </location>
</feature>
<dbReference type="Pfam" id="PF17966">
    <property type="entry name" value="Muc_B2"/>
    <property type="match status" value="3"/>
</dbReference>
<dbReference type="Proteomes" id="UP001199710">
    <property type="component" value="Unassembled WGS sequence"/>
</dbReference>
<dbReference type="InterPro" id="IPR046776">
    <property type="entry name" value="Pectate_lyase_5"/>
</dbReference>
<dbReference type="NCBIfam" id="TIGR01168">
    <property type="entry name" value="YSIRK_signal"/>
    <property type="match status" value="1"/>
</dbReference>
<feature type="domain" description="Rib" evidence="4">
    <location>
        <begin position="1554"/>
        <end position="1623"/>
    </location>
</feature>
<dbReference type="EMBL" id="JAJPDE010000077">
    <property type="protein sequence ID" value="MCD7131304.1"/>
    <property type="molecule type" value="Genomic_DNA"/>
</dbReference>
<evidence type="ECO:0000313" key="8">
    <source>
        <dbReference type="Proteomes" id="UP001199710"/>
    </source>
</evidence>
<evidence type="ECO:0000259" key="3">
    <source>
        <dbReference type="Pfam" id="PF04650"/>
    </source>
</evidence>
<reference evidence="7 8" key="1">
    <citation type="submission" date="2021-12" db="EMBL/GenBank/DDBJ databases">
        <title>A phylogenomic analysis of Limosilactobacillus reuteri reveals ancient and stable evolutionary relationships with rodents and birds and zoonotic transmission to humans.</title>
        <authorList>
            <person name="Li F."/>
            <person name="Li X."/>
            <person name="Cheng C."/>
            <person name="Tollenaar S."/>
            <person name="Zhang J.S."/>
            <person name="Simpson D."/>
            <person name="Tasseva G."/>
            <person name="Perez-Munoz M.E."/>
            <person name="Frese S."/>
            <person name="Gaenzle M.G."/>
            <person name="Walter J."/>
            <person name="Zheng J."/>
        </authorList>
    </citation>
    <scope>NUCLEOTIDE SEQUENCE [LARGE SCALE GENOMIC DNA]</scope>
    <source>
        <strain evidence="7 8">BG-MG3-B</strain>
    </source>
</reference>
<evidence type="ECO:0000256" key="1">
    <source>
        <dbReference type="ARBA" id="ARBA00022729"/>
    </source>
</evidence>
<feature type="domain" description="Rib" evidence="4">
    <location>
        <begin position="2106"/>
        <end position="2175"/>
    </location>
</feature>
<feature type="region of interest" description="Disordered" evidence="2">
    <location>
        <begin position="1946"/>
        <end position="1976"/>
    </location>
</feature>
<dbReference type="RefSeq" id="WP_231823420.1">
    <property type="nucleotide sequence ID" value="NZ_JAJPDE010000077.1"/>
</dbReference>
<feature type="region of interest" description="Disordered" evidence="2">
    <location>
        <begin position="77"/>
        <end position="100"/>
    </location>
</feature>
<feature type="domain" description="Mub B2-like" evidence="5">
    <location>
        <begin position="1635"/>
        <end position="1746"/>
    </location>
</feature>
<feature type="region of interest" description="Disordered" evidence="2">
    <location>
        <begin position="1547"/>
        <end position="1579"/>
    </location>
</feature>
<dbReference type="Gene3D" id="2.60.40.4300">
    <property type="match status" value="4"/>
</dbReference>
<comment type="caution">
    <text evidence="7">The sequence shown here is derived from an EMBL/GenBank/DDBJ whole genome shotgun (WGS) entry which is preliminary data.</text>
</comment>
<proteinExistence type="predicted"/>
<protein>
    <submittedName>
        <fullName evidence="7">YPDG domain-containing protein</fullName>
    </submittedName>
</protein>
<feature type="domain" description="Mub B2-like" evidence="5">
    <location>
        <begin position="2188"/>
        <end position="2296"/>
    </location>
</feature>
<evidence type="ECO:0000259" key="5">
    <source>
        <dbReference type="Pfam" id="PF17966"/>
    </source>
</evidence>
<dbReference type="Pfam" id="PF18957">
    <property type="entry name" value="RibLong"/>
    <property type="match status" value="2"/>
</dbReference>